<dbReference type="PANTHER" id="PTHR11384">
    <property type="entry name" value="ATP-BINDING CASSETTE, SUB-FAMILY D MEMBER"/>
    <property type="match status" value="1"/>
</dbReference>
<dbReference type="OrthoDB" id="817678at2759"/>
<dbReference type="InterPro" id="IPR050835">
    <property type="entry name" value="ABC_transporter_sub-D"/>
</dbReference>
<dbReference type="GO" id="GO:0042760">
    <property type="term" value="P:very long-chain fatty acid catabolic process"/>
    <property type="evidence" value="ECO:0007669"/>
    <property type="project" value="TreeGrafter"/>
</dbReference>
<dbReference type="GO" id="GO:0007031">
    <property type="term" value="P:peroxisome organization"/>
    <property type="evidence" value="ECO:0007669"/>
    <property type="project" value="TreeGrafter"/>
</dbReference>
<dbReference type="InterPro" id="IPR027417">
    <property type="entry name" value="P-loop_NTPase"/>
</dbReference>
<evidence type="ECO:0000256" key="5">
    <source>
        <dbReference type="SAM" id="MobiDB-lite"/>
    </source>
</evidence>
<protein>
    <submittedName>
        <fullName evidence="6">Uncharacterized protein</fullName>
    </submittedName>
</protein>
<dbReference type="EMBL" id="KZ665422">
    <property type="protein sequence ID" value="PPR99844.1"/>
    <property type="molecule type" value="Genomic_DNA"/>
</dbReference>
<organism evidence="6 7">
    <name type="scientific">Gossypium barbadense</name>
    <name type="common">Sea Island cotton</name>
    <name type="synonym">Hibiscus barbadensis</name>
    <dbReference type="NCBI Taxonomy" id="3634"/>
    <lineage>
        <taxon>Eukaryota</taxon>
        <taxon>Viridiplantae</taxon>
        <taxon>Streptophyta</taxon>
        <taxon>Embryophyta</taxon>
        <taxon>Tracheophyta</taxon>
        <taxon>Spermatophyta</taxon>
        <taxon>Magnoliopsida</taxon>
        <taxon>eudicotyledons</taxon>
        <taxon>Gunneridae</taxon>
        <taxon>Pentapetalae</taxon>
        <taxon>rosids</taxon>
        <taxon>malvids</taxon>
        <taxon>Malvales</taxon>
        <taxon>Malvaceae</taxon>
        <taxon>Malvoideae</taxon>
        <taxon>Gossypium</taxon>
    </lineage>
</organism>
<evidence type="ECO:0000313" key="6">
    <source>
        <dbReference type="EMBL" id="PPR99844.1"/>
    </source>
</evidence>
<dbReference type="Gene3D" id="3.40.50.300">
    <property type="entry name" value="P-loop containing nucleotide triphosphate hydrolases"/>
    <property type="match status" value="1"/>
</dbReference>
<dbReference type="AlphaFoldDB" id="A0A2P5X926"/>
<sequence length="253" mass="28745">MVSKEGGWDANLNWEDILSLEEQQRLGMARLFFHTPKFGILDECTNATGVNVEEQLYRLAKDLGITLDSEIEEMAVNQTTALKPSATLPTLAHLAFAITLLSLFSLSLKVMPGMENEGSNLSRAEEQANEAFKDDPQELEKYSDDNKELAWMFFVDGCAILQAVYMRYGNDDDDGKIHRENGEKFMNMIQRFIDDTVINPGEDRAKYENVSNVMLDMFTSRKIKSEMFEALAFSNVLASKRKLQGNKQFKFAH</sequence>
<feature type="region of interest" description="Disordered" evidence="5">
    <location>
        <begin position="116"/>
        <end position="138"/>
    </location>
</feature>
<evidence type="ECO:0000256" key="2">
    <source>
        <dbReference type="ARBA" id="ARBA00022692"/>
    </source>
</evidence>
<keyword evidence="2" id="KW-0812">Transmembrane</keyword>
<gene>
    <name evidence="6" type="ORF">GOBAR_AA20820</name>
</gene>
<feature type="compositionally biased region" description="Basic and acidic residues" evidence="5">
    <location>
        <begin position="123"/>
        <end position="138"/>
    </location>
</feature>
<dbReference type="PANTHER" id="PTHR11384:SF56">
    <property type="entry name" value="ABC TRANSPORTER D FAMILY MEMBER 1"/>
    <property type="match status" value="1"/>
</dbReference>
<proteinExistence type="predicted"/>
<dbReference type="GO" id="GO:0005778">
    <property type="term" value="C:peroxisomal membrane"/>
    <property type="evidence" value="ECO:0007669"/>
    <property type="project" value="TreeGrafter"/>
</dbReference>
<dbReference type="GO" id="GO:0042626">
    <property type="term" value="F:ATPase-coupled transmembrane transporter activity"/>
    <property type="evidence" value="ECO:0007669"/>
    <property type="project" value="TreeGrafter"/>
</dbReference>
<evidence type="ECO:0000256" key="1">
    <source>
        <dbReference type="ARBA" id="ARBA00022448"/>
    </source>
</evidence>
<dbReference type="GO" id="GO:0005324">
    <property type="term" value="F:long-chain fatty acid transmembrane transporter activity"/>
    <property type="evidence" value="ECO:0007669"/>
    <property type="project" value="TreeGrafter"/>
</dbReference>
<reference evidence="6 7" key="1">
    <citation type="submission" date="2015-01" db="EMBL/GenBank/DDBJ databases">
        <title>Genome of allotetraploid Gossypium barbadense reveals genomic plasticity and fiber elongation in cotton evolution.</title>
        <authorList>
            <person name="Chen X."/>
            <person name="Liu X."/>
            <person name="Zhao B."/>
            <person name="Zheng H."/>
            <person name="Hu Y."/>
            <person name="Lu G."/>
            <person name="Yang C."/>
            <person name="Chen J."/>
            <person name="Shan C."/>
            <person name="Zhang L."/>
            <person name="Zhou Y."/>
            <person name="Wang L."/>
            <person name="Guo W."/>
            <person name="Bai Y."/>
            <person name="Ruan J."/>
            <person name="Shangguan X."/>
            <person name="Mao Y."/>
            <person name="Jiang J."/>
            <person name="Zhu Y."/>
            <person name="Lei J."/>
            <person name="Kang H."/>
            <person name="Chen S."/>
            <person name="He X."/>
            <person name="Wang R."/>
            <person name="Wang Y."/>
            <person name="Chen J."/>
            <person name="Wang L."/>
            <person name="Yu S."/>
            <person name="Wang B."/>
            <person name="Wei J."/>
            <person name="Song S."/>
            <person name="Lu X."/>
            <person name="Gao Z."/>
            <person name="Gu W."/>
            <person name="Deng X."/>
            <person name="Ma D."/>
            <person name="Wang S."/>
            <person name="Liang W."/>
            <person name="Fang L."/>
            <person name="Cai C."/>
            <person name="Zhu X."/>
            <person name="Zhou B."/>
            <person name="Zhang Y."/>
            <person name="Chen Z."/>
            <person name="Xu S."/>
            <person name="Zhu R."/>
            <person name="Wang S."/>
            <person name="Zhang T."/>
            <person name="Zhao G."/>
        </authorList>
    </citation>
    <scope>NUCLEOTIDE SEQUENCE [LARGE SCALE GENOMIC DNA]</scope>
    <source>
        <strain evidence="7">cv. Xinhai21</strain>
        <tissue evidence="6">Leaf</tissue>
    </source>
</reference>
<dbReference type="GO" id="GO:0015910">
    <property type="term" value="P:long-chain fatty acid import into peroxisome"/>
    <property type="evidence" value="ECO:0007669"/>
    <property type="project" value="TreeGrafter"/>
</dbReference>
<evidence type="ECO:0000313" key="7">
    <source>
        <dbReference type="Proteomes" id="UP000239757"/>
    </source>
</evidence>
<evidence type="ECO:0000256" key="3">
    <source>
        <dbReference type="ARBA" id="ARBA00022989"/>
    </source>
</evidence>
<keyword evidence="1" id="KW-0813">Transport</keyword>
<dbReference type="Proteomes" id="UP000239757">
    <property type="component" value="Unassembled WGS sequence"/>
</dbReference>
<name>A0A2P5X926_GOSBA</name>
<dbReference type="SUPFAM" id="SSF52540">
    <property type="entry name" value="P-loop containing nucleoside triphosphate hydrolases"/>
    <property type="match status" value="1"/>
</dbReference>
<dbReference type="GO" id="GO:0005524">
    <property type="term" value="F:ATP binding"/>
    <property type="evidence" value="ECO:0007669"/>
    <property type="project" value="TreeGrafter"/>
</dbReference>
<keyword evidence="4" id="KW-0472">Membrane</keyword>
<dbReference type="GO" id="GO:0006635">
    <property type="term" value="P:fatty acid beta-oxidation"/>
    <property type="evidence" value="ECO:0007669"/>
    <property type="project" value="TreeGrafter"/>
</dbReference>
<evidence type="ECO:0000256" key="4">
    <source>
        <dbReference type="ARBA" id="ARBA00023136"/>
    </source>
</evidence>
<accession>A0A2P5X926</accession>
<keyword evidence="3" id="KW-1133">Transmembrane helix</keyword>